<dbReference type="EMBL" id="JAOPGA020000995">
    <property type="protein sequence ID" value="KAL0483812.1"/>
    <property type="molecule type" value="Genomic_DNA"/>
</dbReference>
<evidence type="ECO:0000313" key="2">
    <source>
        <dbReference type="Proteomes" id="UP001431209"/>
    </source>
</evidence>
<evidence type="ECO:0000313" key="1">
    <source>
        <dbReference type="EMBL" id="KAL0483812.1"/>
    </source>
</evidence>
<reference evidence="1 2" key="1">
    <citation type="submission" date="2024-03" db="EMBL/GenBank/DDBJ databases">
        <title>The Acrasis kona genome and developmental transcriptomes reveal deep origins of eukaryotic multicellular pathways.</title>
        <authorList>
            <person name="Sheikh S."/>
            <person name="Fu C.-J."/>
            <person name="Brown M.W."/>
            <person name="Baldauf S.L."/>
        </authorList>
    </citation>
    <scope>NUCLEOTIDE SEQUENCE [LARGE SCALE GENOMIC DNA]</scope>
    <source>
        <strain evidence="1 2">ATCC MYA-3509</strain>
    </source>
</reference>
<accession>A0AAW2Z1Y7</accession>
<dbReference type="Proteomes" id="UP001431209">
    <property type="component" value="Unassembled WGS sequence"/>
</dbReference>
<comment type="caution">
    <text evidence="1">The sequence shown here is derived from an EMBL/GenBank/DDBJ whole genome shotgun (WGS) entry which is preliminary data.</text>
</comment>
<sequence>MRLKIMKDHCPCDEKDTSALVMKSSCTPQMPVGTRIHIVNTNQKGITHNQYQSDLLITSVIKDIPLSKISLLYHKGRDTIKFVHCVTSDIKP</sequence>
<organism evidence="1 2">
    <name type="scientific">Acrasis kona</name>
    <dbReference type="NCBI Taxonomy" id="1008807"/>
    <lineage>
        <taxon>Eukaryota</taxon>
        <taxon>Discoba</taxon>
        <taxon>Heterolobosea</taxon>
        <taxon>Tetramitia</taxon>
        <taxon>Eutetramitia</taxon>
        <taxon>Acrasidae</taxon>
        <taxon>Acrasis</taxon>
    </lineage>
</organism>
<dbReference type="AlphaFoldDB" id="A0AAW2Z1Y7"/>
<keyword evidence="2" id="KW-1185">Reference proteome</keyword>
<protein>
    <submittedName>
        <fullName evidence="1">Elongator complex protein</fullName>
    </submittedName>
</protein>
<gene>
    <name evidence="1" type="ORF">AKO1_014044</name>
</gene>
<name>A0AAW2Z1Y7_9EUKA</name>
<proteinExistence type="predicted"/>